<dbReference type="SUPFAM" id="SSF56349">
    <property type="entry name" value="DNA breaking-rejoining enzymes"/>
    <property type="match status" value="1"/>
</dbReference>
<dbReference type="Proteomes" id="UP001230978">
    <property type="component" value="Chromosome"/>
</dbReference>
<dbReference type="PANTHER" id="PTHR30349:SF64">
    <property type="entry name" value="PROPHAGE INTEGRASE INTD-RELATED"/>
    <property type="match status" value="1"/>
</dbReference>
<dbReference type="InterPro" id="IPR011010">
    <property type="entry name" value="DNA_brk_join_enz"/>
</dbReference>
<dbReference type="InterPro" id="IPR002104">
    <property type="entry name" value="Integrase_catalytic"/>
</dbReference>
<organism evidence="4 5">
    <name type="scientific">Fuscovulum ytuae</name>
    <dbReference type="NCBI Taxonomy" id="3042299"/>
    <lineage>
        <taxon>Bacteria</taxon>
        <taxon>Pseudomonadati</taxon>
        <taxon>Pseudomonadota</taxon>
        <taxon>Alphaproteobacteria</taxon>
        <taxon>Rhodobacterales</taxon>
        <taxon>Paracoccaceae</taxon>
        <taxon>Fuscovulum</taxon>
    </lineage>
</organism>
<evidence type="ECO:0000313" key="5">
    <source>
        <dbReference type="Proteomes" id="UP001230978"/>
    </source>
</evidence>
<dbReference type="Pfam" id="PF00589">
    <property type="entry name" value="Phage_integrase"/>
    <property type="match status" value="1"/>
</dbReference>
<evidence type="ECO:0000313" key="4">
    <source>
        <dbReference type="EMBL" id="WGV18108.1"/>
    </source>
</evidence>
<dbReference type="EMBL" id="CP124535">
    <property type="protein sequence ID" value="WGV18108.1"/>
    <property type="molecule type" value="Genomic_DNA"/>
</dbReference>
<proteinExistence type="predicted"/>
<sequence>MAWDRARKRLGMKDVRIHDLRHTYASLLINRGASIYEVQKLLGHYHISMTERYAHLLPDTLHQRVEIVADLLAGRNAQVARPH</sequence>
<keyword evidence="5" id="KW-1185">Reference proteome</keyword>
<name>A0ABY8QBM9_9RHOB</name>
<accession>A0ABY8QBM9</accession>
<evidence type="ECO:0000259" key="3">
    <source>
        <dbReference type="PROSITE" id="PS51898"/>
    </source>
</evidence>
<protein>
    <submittedName>
        <fullName evidence="4">Tyrosine-type recombinase/integrase</fullName>
    </submittedName>
</protein>
<dbReference type="Gene3D" id="1.10.443.10">
    <property type="entry name" value="Intergrase catalytic core"/>
    <property type="match status" value="1"/>
</dbReference>
<dbReference type="PANTHER" id="PTHR30349">
    <property type="entry name" value="PHAGE INTEGRASE-RELATED"/>
    <property type="match status" value="1"/>
</dbReference>
<dbReference type="InterPro" id="IPR013762">
    <property type="entry name" value="Integrase-like_cat_sf"/>
</dbReference>
<reference evidence="4 5" key="1">
    <citation type="submission" date="2023-04" db="EMBL/GenBank/DDBJ databases">
        <title>YMD61, complete Genome.</title>
        <authorList>
            <person name="Zhang J."/>
        </authorList>
    </citation>
    <scope>NUCLEOTIDE SEQUENCE [LARGE SCALE GENOMIC DNA]</scope>
    <source>
        <strain evidence="4 5">YMD61</strain>
    </source>
</reference>
<keyword evidence="2" id="KW-0233">DNA recombination</keyword>
<dbReference type="PROSITE" id="PS51898">
    <property type="entry name" value="TYR_RECOMBINASE"/>
    <property type="match status" value="1"/>
</dbReference>
<evidence type="ECO:0000256" key="2">
    <source>
        <dbReference type="ARBA" id="ARBA00023172"/>
    </source>
</evidence>
<evidence type="ECO:0000256" key="1">
    <source>
        <dbReference type="ARBA" id="ARBA00022908"/>
    </source>
</evidence>
<feature type="domain" description="Tyr recombinase" evidence="3">
    <location>
        <begin position="1"/>
        <end position="66"/>
    </location>
</feature>
<keyword evidence="1" id="KW-0229">DNA integration</keyword>
<gene>
    <name evidence="4" type="ORF">QF092_13790</name>
</gene>
<dbReference type="InterPro" id="IPR050090">
    <property type="entry name" value="Tyrosine_recombinase_XerCD"/>
</dbReference>